<keyword evidence="1" id="KW-1133">Transmembrane helix</keyword>
<dbReference type="Proteomes" id="UP000038830">
    <property type="component" value="Unassembled WGS sequence"/>
</dbReference>
<evidence type="ECO:0000313" key="4">
    <source>
        <dbReference type="EMBL" id="ODV75155.1"/>
    </source>
</evidence>
<evidence type="ECO:0000313" key="6">
    <source>
        <dbReference type="Proteomes" id="UP000094389"/>
    </source>
</evidence>
<reference evidence="4 6" key="3">
    <citation type="journal article" date="2016" name="Proc. Natl. Acad. Sci. U.S.A.">
        <title>Comparative genomics of biotechnologically important yeasts.</title>
        <authorList>
            <person name="Riley R."/>
            <person name="Haridas S."/>
            <person name="Wolfe K.H."/>
            <person name="Lopes M.R."/>
            <person name="Hittinger C.T."/>
            <person name="Goeker M."/>
            <person name="Salamov A.A."/>
            <person name="Wisecaver J.H."/>
            <person name="Long T.M."/>
            <person name="Calvey C.H."/>
            <person name="Aerts A.L."/>
            <person name="Barry K.W."/>
            <person name="Choi C."/>
            <person name="Clum A."/>
            <person name="Coughlan A.Y."/>
            <person name="Deshpande S."/>
            <person name="Douglass A.P."/>
            <person name="Hanson S.J."/>
            <person name="Klenk H.-P."/>
            <person name="LaButti K.M."/>
            <person name="Lapidus A."/>
            <person name="Lindquist E.A."/>
            <person name="Lipzen A.M."/>
            <person name="Meier-Kolthoff J.P."/>
            <person name="Ohm R.A."/>
            <person name="Otillar R.P."/>
            <person name="Pangilinan J.L."/>
            <person name="Peng Y."/>
            <person name="Rokas A."/>
            <person name="Rosa C.A."/>
            <person name="Scheuner C."/>
            <person name="Sibirny A.A."/>
            <person name="Slot J.C."/>
            <person name="Stielow J.B."/>
            <person name="Sun H."/>
            <person name="Kurtzman C.P."/>
            <person name="Blackwell M."/>
            <person name="Grigoriev I.V."/>
            <person name="Jeffries T.W."/>
        </authorList>
    </citation>
    <scope>NUCLEOTIDE SEQUENCE [LARGE SCALE GENOMIC DNA]</scope>
    <source>
        <strain evidence="6">ATCC 18201 / CBS 1600 / BCRC 20928 / JCM 3617 / NBRC 0987 / NRRL Y-1542</strain>
        <strain evidence="4">NRRL Y-1542</strain>
    </source>
</reference>
<dbReference type="PANTHER" id="PTHR43404">
    <property type="entry name" value="LIPOPOLYSACCHARIDE CHOLINEPHOSPHOTRANSFERASE LICD"/>
    <property type="match status" value="1"/>
</dbReference>
<dbReference type="InterPro" id="IPR052942">
    <property type="entry name" value="LPS_cholinephosphotransferase"/>
</dbReference>
<proteinExistence type="predicted"/>
<feature type="transmembrane region" description="Helical" evidence="1">
    <location>
        <begin position="42"/>
        <end position="62"/>
    </location>
</feature>
<keyword evidence="1" id="KW-0472">Membrane</keyword>
<name>A0A0H5C3Q4_CYBJN</name>
<dbReference type="PANTHER" id="PTHR43404:SF1">
    <property type="entry name" value="MNN4P"/>
    <property type="match status" value="1"/>
</dbReference>
<protein>
    <recommendedName>
        <fullName evidence="2">LicD/FKTN/FKRP nucleotidyltransferase domain-containing protein</fullName>
    </recommendedName>
</protein>
<keyword evidence="6" id="KW-1185">Reference proteome</keyword>
<gene>
    <name evidence="3" type="ORF">BN1211_2665</name>
    <name evidence="4" type="ORF">CYBJADRAFT_165910</name>
</gene>
<reference evidence="3" key="1">
    <citation type="submission" date="2014-12" db="EMBL/GenBank/DDBJ databases">
        <authorList>
            <person name="Jaenicke S."/>
        </authorList>
    </citation>
    <scope>NUCLEOTIDE SEQUENCE [LARGE SCALE GENOMIC DNA]</scope>
    <source>
        <strain evidence="3">CBS1600</strain>
    </source>
</reference>
<evidence type="ECO:0000313" key="5">
    <source>
        <dbReference type="Proteomes" id="UP000038830"/>
    </source>
</evidence>
<evidence type="ECO:0000259" key="2">
    <source>
        <dbReference type="Pfam" id="PF04991"/>
    </source>
</evidence>
<dbReference type="GO" id="GO:0009100">
    <property type="term" value="P:glycoprotein metabolic process"/>
    <property type="evidence" value="ECO:0007669"/>
    <property type="project" value="UniProtKB-ARBA"/>
</dbReference>
<reference evidence="5" key="2">
    <citation type="journal article" date="2015" name="J. Biotechnol.">
        <title>The structure of the Cyberlindnera jadinii genome and its relation to Candida utilis analyzed by the occurrence of single nucleotide polymorphisms.</title>
        <authorList>
            <person name="Rupp O."/>
            <person name="Brinkrolf K."/>
            <person name="Buerth C."/>
            <person name="Kunigo M."/>
            <person name="Schneider J."/>
            <person name="Jaenicke S."/>
            <person name="Goesmann A."/>
            <person name="Puehler A."/>
            <person name="Jaeger K.-E."/>
            <person name="Ernst J.F."/>
        </authorList>
    </citation>
    <scope>NUCLEOTIDE SEQUENCE [LARGE SCALE GENOMIC DNA]</scope>
    <source>
        <strain evidence="5">ATCC 18201 / CBS 1600 / BCRC 20928 / JCM 3617 / NBRC 0987 / NRRL Y-1542</strain>
    </source>
</reference>
<accession>A0A0H5C3Q4</accession>
<dbReference type="EMBL" id="KV453926">
    <property type="protein sequence ID" value="ODV75155.1"/>
    <property type="molecule type" value="Genomic_DNA"/>
</dbReference>
<dbReference type="OMA" id="WIITRES"/>
<keyword evidence="1" id="KW-0812">Transmembrane</keyword>
<dbReference type="Proteomes" id="UP000094389">
    <property type="component" value="Unassembled WGS sequence"/>
</dbReference>
<evidence type="ECO:0000313" key="3">
    <source>
        <dbReference type="EMBL" id="CEP22327.1"/>
    </source>
</evidence>
<sequence length="676" mass="79776">MVRLTKILNGGVRRIFRFRSLYGSKTRSLTSPQQNAFFKSKLSFLIILIFLCSNYLLSSTILTASNYPQYIEASKALDGFFKLDPQLFQTSGFLNKFRVTSKPKVFVGKNRKFNQFNPNISSVAHWSKLLQVYEKEDNPEKYLKEHKLSFHWADWIDTSPANAFIDAYDSLLAEYDNDPSELAKVVQERCKAQIFDGSDRQDPNLYAKERLKIFEQLEDIGICAAIFVHYYVPPPKQLVFETDFHYFSWPLENAMAETQRTMERFASLYYNDDEVSALQVQEFAEKAPSDLSNFPEKMREIFKSKNLNTDKITLQKQIEVSGRNFKRPDTKEILKELADSGKLNEGEKETLEFLEFSHDKVDDAEKFHWDFPNQGFDKEARWHHYTFPWCKQLVDSRERIMSIHHFVRSWFKLCEFAGAISWFGYGNLIGWYRHSRNLPWDTDVDVVMPFQDLVVLSEKFNASLVIENPELGDNIFWFATMPYFYQQKDTQFIDARYIDVKTGFYIDVSALWNSNEREPPDEFKREDRSTIYHCKHYNWFSHKQLFPLRRTLYEGGQAYVPHDYESIMWFKYGKDSMESTNNYGHNWQEDIGIWVPNEICENEAVPPKESRFDSDGSLTLFGACNDSNILEEWARFKDLYEIHKKEFKGIKEGEDTSVYSENDLPIARYFDRTLYM</sequence>
<feature type="domain" description="LicD/FKTN/FKRP nucleotidyltransferase" evidence="2">
    <location>
        <begin position="414"/>
        <end position="517"/>
    </location>
</feature>
<dbReference type="STRING" id="983966.A0A0H5C3Q4"/>
<accession>A0A1E4S6M0</accession>
<dbReference type="InterPro" id="IPR007074">
    <property type="entry name" value="LicD/FKTN/FKRP_NTP_transf"/>
</dbReference>
<dbReference type="AlphaFoldDB" id="A0A0H5C3Q4"/>
<dbReference type="RefSeq" id="XP_020072194.1">
    <property type="nucleotide sequence ID" value="XM_020214269.1"/>
</dbReference>
<dbReference type="OrthoDB" id="3974954at2759"/>
<organism evidence="3 5">
    <name type="scientific">Cyberlindnera jadinii (strain ATCC 18201 / CBS 1600 / BCRC 20928 / JCM 3617 / NBRC 0987 / NRRL Y-1542)</name>
    <name type="common">Torula yeast</name>
    <name type="synonym">Candida utilis</name>
    <dbReference type="NCBI Taxonomy" id="983966"/>
    <lineage>
        <taxon>Eukaryota</taxon>
        <taxon>Fungi</taxon>
        <taxon>Dikarya</taxon>
        <taxon>Ascomycota</taxon>
        <taxon>Saccharomycotina</taxon>
        <taxon>Saccharomycetes</taxon>
        <taxon>Phaffomycetales</taxon>
        <taxon>Phaffomycetaceae</taxon>
        <taxon>Cyberlindnera</taxon>
    </lineage>
</organism>
<dbReference type="EMBL" id="CDQK01000003">
    <property type="protein sequence ID" value="CEP22327.1"/>
    <property type="molecule type" value="Genomic_DNA"/>
</dbReference>
<evidence type="ECO:0000256" key="1">
    <source>
        <dbReference type="SAM" id="Phobius"/>
    </source>
</evidence>
<dbReference type="Pfam" id="PF04991">
    <property type="entry name" value="LicD"/>
    <property type="match status" value="1"/>
</dbReference>
<dbReference type="GeneID" id="30988665"/>